<accession>A0ABX8PU03</accession>
<evidence type="ECO:0000313" key="2">
    <source>
        <dbReference type="EMBL" id="QXI04579.1"/>
    </source>
</evidence>
<keyword evidence="3" id="KW-1185">Reference proteome</keyword>
<name>A0ABX8PU03_9PSED</name>
<dbReference type="Proteomes" id="UP000646386">
    <property type="component" value="Chromosome"/>
</dbReference>
<organism evidence="2 3">
    <name type="scientific">Pseudomonas tensinigenes</name>
    <dbReference type="NCBI Taxonomy" id="2745511"/>
    <lineage>
        <taxon>Bacteria</taxon>
        <taxon>Pseudomonadati</taxon>
        <taxon>Pseudomonadota</taxon>
        <taxon>Gammaproteobacteria</taxon>
        <taxon>Pseudomonadales</taxon>
        <taxon>Pseudomonadaceae</taxon>
        <taxon>Pseudomonas</taxon>
    </lineage>
</organism>
<protein>
    <recommendedName>
        <fullName evidence="4">MerR family transcriptional regulator</fullName>
    </recommendedName>
</protein>
<dbReference type="EMBL" id="CP077089">
    <property type="protein sequence ID" value="QXI04579.1"/>
    <property type="molecule type" value="Genomic_DNA"/>
</dbReference>
<gene>
    <name evidence="2" type="ORF">HU718_021410</name>
</gene>
<feature type="region of interest" description="Disordered" evidence="1">
    <location>
        <begin position="139"/>
        <end position="165"/>
    </location>
</feature>
<dbReference type="RefSeq" id="WP_186613908.1">
    <property type="nucleotide sequence ID" value="NZ_CP077089.1"/>
</dbReference>
<proteinExistence type="predicted"/>
<evidence type="ECO:0000313" key="3">
    <source>
        <dbReference type="Proteomes" id="UP000646386"/>
    </source>
</evidence>
<evidence type="ECO:0000256" key="1">
    <source>
        <dbReference type="SAM" id="MobiDB-lite"/>
    </source>
</evidence>
<evidence type="ECO:0008006" key="4">
    <source>
        <dbReference type="Google" id="ProtNLM"/>
    </source>
</evidence>
<reference evidence="2 3" key="2">
    <citation type="journal article" date="2021" name="Microorganisms">
        <title>The Ever-Expanding Pseudomonas Genus: Description of 43 New Species and Partition of the Pseudomonas putida Group.</title>
        <authorList>
            <person name="Girard L."/>
            <person name="Lood C."/>
            <person name="Hofte M."/>
            <person name="Vandamme P."/>
            <person name="Rokni-Zadeh H."/>
            <person name="van Noort V."/>
            <person name="Lavigne R."/>
            <person name="De Mot R."/>
        </authorList>
    </citation>
    <scope>NUCLEOTIDE SEQUENCE [LARGE SCALE GENOMIC DNA]</scope>
    <source>
        <strain evidence="2 3">ZA 5.3</strain>
    </source>
</reference>
<sequence length="165" mass="18362">MFSQPPEKSQTAAITLSQLAAITGRDPSYFSLHKDELPEPVPVHVGTHGRPQNAYSIEQLAELVIQRTGHLSDSIVRLRLALSGHRPPVERDRNAMLNLKNLSLFSLYEVGDELVVLPNDLSELSPSLQTTVRAALAREHADTRARRTARRQLRTRSVNTEGVEP</sequence>
<reference evidence="2 3" key="1">
    <citation type="journal article" date="2020" name="Microorganisms">
        <title>Reliable Identification of Environmental Pseudomonas Isolates Using the rpoD Gene.</title>
        <authorList>
            <consortium name="The Broad Institute Genome Sequencing Platform"/>
            <person name="Girard L."/>
            <person name="Lood C."/>
            <person name="Rokni-Zadeh H."/>
            <person name="van Noort V."/>
            <person name="Lavigne R."/>
            <person name="De Mot R."/>
        </authorList>
    </citation>
    <scope>NUCLEOTIDE SEQUENCE [LARGE SCALE GENOMIC DNA]</scope>
    <source>
        <strain evidence="2 3">ZA 5.3</strain>
    </source>
</reference>